<keyword evidence="7" id="KW-0012">Acyltransferase</keyword>
<dbReference type="GO" id="GO:0009085">
    <property type="term" value="P:lysine biosynthetic process"/>
    <property type="evidence" value="ECO:0007669"/>
    <property type="project" value="UniProtKB-KW"/>
</dbReference>
<dbReference type="GO" id="GO:0016746">
    <property type="term" value="F:acyltransferase activity"/>
    <property type="evidence" value="ECO:0007669"/>
    <property type="project" value="UniProtKB-KW"/>
</dbReference>
<dbReference type="InterPro" id="IPR011004">
    <property type="entry name" value="Trimer_LpxA-like_sf"/>
</dbReference>
<reference evidence="8 9" key="1">
    <citation type="submission" date="2017-11" db="EMBL/GenBank/DDBJ databases">
        <title>Comparative genomic analysis of Holospora spp., intranuclear symbionts of paramecia.</title>
        <authorList>
            <person name="Garushyants S.K."/>
            <person name="Beliavskaya A."/>
            <person name="Malko D.B."/>
            <person name="Logacheva M.D."/>
            <person name="Rautian M.S."/>
            <person name="Gelfand M.S."/>
        </authorList>
    </citation>
    <scope>NUCLEOTIDE SEQUENCE [LARGE SCALE GENOMIC DNA]</scope>
    <source>
        <strain evidence="9">02AZ16</strain>
    </source>
</reference>
<organism evidence="8 9">
    <name type="scientific">Holospora curviuscula</name>
    <dbReference type="NCBI Taxonomy" id="1082868"/>
    <lineage>
        <taxon>Bacteria</taxon>
        <taxon>Pseudomonadati</taxon>
        <taxon>Pseudomonadota</taxon>
        <taxon>Alphaproteobacteria</taxon>
        <taxon>Holosporales</taxon>
        <taxon>Holosporaceae</taxon>
        <taxon>Holospora</taxon>
    </lineage>
</organism>
<keyword evidence="5" id="KW-0220">Diaminopimelate biosynthesis</keyword>
<dbReference type="PANTHER" id="PTHR43300:SF10">
    <property type="entry name" value="2,3,4,5-TETRAHYDROPYRIDINE-2,6-DICARBOXYLATE N-ACETYLTRANSFERASE"/>
    <property type="match status" value="1"/>
</dbReference>
<evidence type="ECO:0000256" key="4">
    <source>
        <dbReference type="ARBA" id="ARBA00022737"/>
    </source>
</evidence>
<accession>A0A2S5R730</accession>
<dbReference type="Proteomes" id="UP000239425">
    <property type="component" value="Unassembled WGS sequence"/>
</dbReference>
<dbReference type="NCBIfam" id="NF008808">
    <property type="entry name" value="PRK11830.1"/>
    <property type="match status" value="1"/>
</dbReference>
<evidence type="ECO:0000256" key="6">
    <source>
        <dbReference type="ARBA" id="ARBA00023154"/>
    </source>
</evidence>
<keyword evidence="6" id="KW-0457">Lysine biosynthesis</keyword>
<dbReference type="InterPro" id="IPR018357">
    <property type="entry name" value="Hexapep_transf_CS"/>
</dbReference>
<dbReference type="AlphaFoldDB" id="A0A2S5R730"/>
<dbReference type="InterPro" id="IPR050179">
    <property type="entry name" value="Trans_hexapeptide_repeat"/>
</dbReference>
<evidence type="ECO:0000256" key="5">
    <source>
        <dbReference type="ARBA" id="ARBA00022915"/>
    </source>
</evidence>
<evidence type="ECO:0000256" key="3">
    <source>
        <dbReference type="ARBA" id="ARBA00022679"/>
    </source>
</evidence>
<dbReference type="PROSITE" id="PS00101">
    <property type="entry name" value="HEXAPEP_TRANSFERASES"/>
    <property type="match status" value="1"/>
</dbReference>
<proteinExistence type="inferred from homology"/>
<gene>
    <name evidence="8" type="ORF">HCUR_01436</name>
</gene>
<evidence type="ECO:0000256" key="7">
    <source>
        <dbReference type="ARBA" id="ARBA00023315"/>
    </source>
</evidence>
<evidence type="ECO:0000313" key="8">
    <source>
        <dbReference type="EMBL" id="PPE03114.1"/>
    </source>
</evidence>
<evidence type="ECO:0000313" key="9">
    <source>
        <dbReference type="Proteomes" id="UP000239425"/>
    </source>
</evidence>
<keyword evidence="4" id="KW-0677">Repeat</keyword>
<dbReference type="Gene3D" id="2.160.10.10">
    <property type="entry name" value="Hexapeptide repeat proteins"/>
    <property type="match status" value="1"/>
</dbReference>
<keyword evidence="2" id="KW-0028">Amino-acid biosynthesis</keyword>
<keyword evidence="9" id="KW-1185">Reference proteome</keyword>
<comment type="caution">
    <text evidence="8">The sequence shown here is derived from an EMBL/GenBank/DDBJ whole genome shotgun (WGS) entry which is preliminary data.</text>
</comment>
<dbReference type="OrthoDB" id="9775362at2"/>
<dbReference type="Pfam" id="PF14602">
    <property type="entry name" value="Hexapep_2"/>
    <property type="match status" value="1"/>
</dbReference>
<dbReference type="SUPFAM" id="SSF51161">
    <property type="entry name" value="Trimeric LpxA-like enzymes"/>
    <property type="match status" value="1"/>
</dbReference>
<comment type="similarity">
    <text evidence="1">Belongs to the transferase hexapeptide repeat family.</text>
</comment>
<keyword evidence="3 8" id="KW-0808">Transferase</keyword>
<name>A0A2S5R730_9PROT</name>
<dbReference type="PANTHER" id="PTHR43300">
    <property type="entry name" value="ACETYLTRANSFERASE"/>
    <property type="match status" value="1"/>
</dbReference>
<dbReference type="EMBL" id="PHHC01000137">
    <property type="protein sequence ID" value="PPE03114.1"/>
    <property type="molecule type" value="Genomic_DNA"/>
</dbReference>
<evidence type="ECO:0000256" key="2">
    <source>
        <dbReference type="ARBA" id="ARBA00022605"/>
    </source>
</evidence>
<dbReference type="GO" id="GO:0019877">
    <property type="term" value="P:diaminopimelate biosynthetic process"/>
    <property type="evidence" value="ECO:0007669"/>
    <property type="project" value="UniProtKB-KW"/>
</dbReference>
<dbReference type="InterPro" id="IPR001451">
    <property type="entry name" value="Hexapep"/>
</dbReference>
<dbReference type="RefSeq" id="WP_104207347.1">
    <property type="nucleotide sequence ID" value="NZ_PHHC01000137.1"/>
</dbReference>
<dbReference type="CDD" id="cd03350">
    <property type="entry name" value="LbH_THP_succinylT"/>
    <property type="match status" value="1"/>
</dbReference>
<evidence type="ECO:0000256" key="1">
    <source>
        <dbReference type="ARBA" id="ARBA00007274"/>
    </source>
</evidence>
<sequence>MSEFCVKTFLYELESGSLRAAFPGEDGIWLANSGVKEKILTLFRSGKVQVVDTYYIDKAPLLPRKFTVNDQVRLVPFGSSVRSGACVSKGVVIMPPSYINVGAYIGAHSMVDSHVLVGSCAQIGEHVHLSAGVSIGGVLEPVEALPVIIEDHAFIGAGCVITSGFHIKRRAVLGSGVCLSRAIPVYDTVKHQVYYGYVPEGAVVVPGTRSISSFFPDTQLALQCGIILKYRDERTDAQIALEDALR</sequence>
<protein>
    <submittedName>
        <fullName evidence="8">2,3,4,5-tetrahydropyridine-2,6-dicarboxylate N-succinyltransferase</fullName>
    </submittedName>
</protein>